<dbReference type="STRING" id="133385.A0A2T9YNZ9"/>
<organism evidence="1 2">
    <name type="scientific">Smittium simulii</name>
    <dbReference type="NCBI Taxonomy" id="133385"/>
    <lineage>
        <taxon>Eukaryota</taxon>
        <taxon>Fungi</taxon>
        <taxon>Fungi incertae sedis</taxon>
        <taxon>Zoopagomycota</taxon>
        <taxon>Kickxellomycotina</taxon>
        <taxon>Harpellomycetes</taxon>
        <taxon>Harpellales</taxon>
        <taxon>Legeriomycetaceae</taxon>
        <taxon>Smittium</taxon>
    </lineage>
</organism>
<dbReference type="EMBL" id="MBFR01000102">
    <property type="protein sequence ID" value="PVU94078.1"/>
    <property type="molecule type" value="Genomic_DNA"/>
</dbReference>
<proteinExistence type="predicted"/>
<protein>
    <submittedName>
        <fullName evidence="1">Uncharacterized protein</fullName>
    </submittedName>
</protein>
<name>A0A2T9YNZ9_9FUNG</name>
<dbReference type="OrthoDB" id="5588333at2759"/>
<reference evidence="1 2" key="1">
    <citation type="journal article" date="2018" name="MBio">
        <title>Comparative Genomics Reveals the Core Gene Toolbox for the Fungus-Insect Symbiosis.</title>
        <authorList>
            <person name="Wang Y."/>
            <person name="Stata M."/>
            <person name="Wang W."/>
            <person name="Stajich J.E."/>
            <person name="White M.M."/>
            <person name="Moncalvo J.M."/>
        </authorList>
    </citation>
    <scope>NUCLEOTIDE SEQUENCE [LARGE SCALE GENOMIC DNA]</scope>
    <source>
        <strain evidence="1 2">SWE-8-4</strain>
    </source>
</reference>
<sequence length="242" mass="27458">MLPTIKSDSTTNQKSTLGKNNAKNYNSILEDCNMVPRSTETVYATTTAFTSKYINFGPKKQKNLEITPLILLFATNGVSGYKLKPITIKAYKSAILGLVKNPTGITNQRIFTEVFKTLNKFSIRSFIKPLINISPILENFSNCEPNSNNNHRIDDAHIYITKGALHLVIIAHKEKRGRQPVDRPCQIADNLNPIMCAVMEYRVSADDIVNRKFWSNYSIFDSPYQLSRDLNNHLTEFIIPLE</sequence>
<gene>
    <name evidence="1" type="ORF">BB561_002809</name>
</gene>
<accession>A0A2T9YNZ9</accession>
<comment type="caution">
    <text evidence="1">The sequence shown here is derived from an EMBL/GenBank/DDBJ whole genome shotgun (WGS) entry which is preliminary data.</text>
</comment>
<dbReference type="Proteomes" id="UP000245383">
    <property type="component" value="Unassembled WGS sequence"/>
</dbReference>
<evidence type="ECO:0000313" key="1">
    <source>
        <dbReference type="EMBL" id="PVU94078.1"/>
    </source>
</evidence>
<keyword evidence="2" id="KW-1185">Reference proteome</keyword>
<dbReference type="AlphaFoldDB" id="A0A2T9YNZ9"/>
<evidence type="ECO:0000313" key="2">
    <source>
        <dbReference type="Proteomes" id="UP000245383"/>
    </source>
</evidence>